<dbReference type="EMBL" id="DF237368">
    <property type="protein sequence ID" value="GAQ88343.1"/>
    <property type="molecule type" value="Genomic_DNA"/>
</dbReference>
<evidence type="ECO:0000256" key="1">
    <source>
        <dbReference type="SAM" id="MobiDB-lite"/>
    </source>
</evidence>
<name>A0A1Y1ICM6_KLENI</name>
<feature type="region of interest" description="Disordered" evidence="1">
    <location>
        <begin position="1"/>
        <end position="47"/>
    </location>
</feature>
<feature type="region of interest" description="Disordered" evidence="1">
    <location>
        <begin position="100"/>
        <end position="126"/>
    </location>
</feature>
<organism evidence="2 3">
    <name type="scientific">Klebsormidium nitens</name>
    <name type="common">Green alga</name>
    <name type="synonym">Ulothrix nitens</name>
    <dbReference type="NCBI Taxonomy" id="105231"/>
    <lineage>
        <taxon>Eukaryota</taxon>
        <taxon>Viridiplantae</taxon>
        <taxon>Streptophyta</taxon>
        <taxon>Klebsormidiophyceae</taxon>
        <taxon>Klebsormidiales</taxon>
        <taxon>Klebsormidiaceae</taxon>
        <taxon>Klebsormidium</taxon>
    </lineage>
</organism>
<sequence length="126" mass="13628">MEGLEQSREWGNGDWEGGNLERGAGRERGMRRKWGGGCKRRGGGEQGREAAHVLDLDHLLDMNRPSAAAGLVERSPTATSAVTSAGRKVPLSLPKRRVGVIQGEEGLGGTTRRRKRAGRERKTAEA</sequence>
<evidence type="ECO:0000313" key="3">
    <source>
        <dbReference type="Proteomes" id="UP000054558"/>
    </source>
</evidence>
<proteinExistence type="predicted"/>
<feature type="compositionally biased region" description="Basic residues" evidence="1">
    <location>
        <begin position="29"/>
        <end position="41"/>
    </location>
</feature>
<keyword evidence="3" id="KW-1185">Reference proteome</keyword>
<reference evidence="2 3" key="1">
    <citation type="journal article" date="2014" name="Nat. Commun.">
        <title>Klebsormidium flaccidum genome reveals primary factors for plant terrestrial adaptation.</title>
        <authorList>
            <person name="Hori K."/>
            <person name="Maruyama F."/>
            <person name="Fujisawa T."/>
            <person name="Togashi T."/>
            <person name="Yamamoto N."/>
            <person name="Seo M."/>
            <person name="Sato S."/>
            <person name="Yamada T."/>
            <person name="Mori H."/>
            <person name="Tajima N."/>
            <person name="Moriyama T."/>
            <person name="Ikeuchi M."/>
            <person name="Watanabe M."/>
            <person name="Wada H."/>
            <person name="Kobayashi K."/>
            <person name="Saito M."/>
            <person name="Masuda T."/>
            <person name="Sasaki-Sekimoto Y."/>
            <person name="Mashiguchi K."/>
            <person name="Awai K."/>
            <person name="Shimojima M."/>
            <person name="Masuda S."/>
            <person name="Iwai M."/>
            <person name="Nobusawa T."/>
            <person name="Narise T."/>
            <person name="Kondo S."/>
            <person name="Saito H."/>
            <person name="Sato R."/>
            <person name="Murakawa M."/>
            <person name="Ihara Y."/>
            <person name="Oshima-Yamada Y."/>
            <person name="Ohtaka K."/>
            <person name="Satoh M."/>
            <person name="Sonobe K."/>
            <person name="Ishii M."/>
            <person name="Ohtani R."/>
            <person name="Kanamori-Sato M."/>
            <person name="Honoki R."/>
            <person name="Miyazaki D."/>
            <person name="Mochizuki H."/>
            <person name="Umetsu J."/>
            <person name="Higashi K."/>
            <person name="Shibata D."/>
            <person name="Kamiya Y."/>
            <person name="Sato N."/>
            <person name="Nakamura Y."/>
            <person name="Tabata S."/>
            <person name="Ida S."/>
            <person name="Kurokawa K."/>
            <person name="Ohta H."/>
        </authorList>
    </citation>
    <scope>NUCLEOTIDE SEQUENCE [LARGE SCALE GENOMIC DNA]</scope>
    <source>
        <strain evidence="2 3">NIES-2285</strain>
    </source>
</reference>
<dbReference type="Proteomes" id="UP000054558">
    <property type="component" value="Unassembled WGS sequence"/>
</dbReference>
<gene>
    <name evidence="2" type="ORF">KFL_004190120</name>
</gene>
<accession>A0A1Y1ICM6</accession>
<evidence type="ECO:0000313" key="2">
    <source>
        <dbReference type="EMBL" id="GAQ88343.1"/>
    </source>
</evidence>
<protein>
    <submittedName>
        <fullName evidence="2">Uncharacterized protein</fullName>
    </submittedName>
</protein>
<dbReference type="AlphaFoldDB" id="A0A1Y1ICM6"/>